<proteinExistence type="predicted"/>
<organism evidence="2 3">
    <name type="scientific">Marchantia polymorpha</name>
    <name type="common">Common liverwort</name>
    <name type="synonym">Marchantia aquatica</name>
    <dbReference type="NCBI Taxonomy" id="3197"/>
    <lineage>
        <taxon>Eukaryota</taxon>
        <taxon>Viridiplantae</taxon>
        <taxon>Streptophyta</taxon>
        <taxon>Embryophyta</taxon>
        <taxon>Marchantiophyta</taxon>
        <taxon>Marchantiopsida</taxon>
        <taxon>Marchantiidae</taxon>
        <taxon>Marchantiales</taxon>
        <taxon>Marchantiaceae</taxon>
        <taxon>Marchantia</taxon>
    </lineage>
</organism>
<accession>A0A2R6XD30</accession>
<feature type="compositionally biased region" description="Pro residues" evidence="1">
    <location>
        <begin position="1"/>
        <end position="11"/>
    </location>
</feature>
<evidence type="ECO:0000313" key="3">
    <source>
        <dbReference type="Proteomes" id="UP000244005"/>
    </source>
</evidence>
<dbReference type="Gramene" id="Mp3g04140.1">
    <property type="protein sequence ID" value="Mp3g04140.1.cds"/>
    <property type="gene ID" value="Mp3g04140"/>
</dbReference>
<reference evidence="3" key="1">
    <citation type="journal article" date="2017" name="Cell">
        <title>Insights into land plant evolution garnered from the Marchantia polymorpha genome.</title>
        <authorList>
            <person name="Bowman J.L."/>
            <person name="Kohchi T."/>
            <person name="Yamato K.T."/>
            <person name="Jenkins J."/>
            <person name="Shu S."/>
            <person name="Ishizaki K."/>
            <person name="Yamaoka S."/>
            <person name="Nishihama R."/>
            <person name="Nakamura Y."/>
            <person name="Berger F."/>
            <person name="Adam C."/>
            <person name="Aki S.S."/>
            <person name="Althoff F."/>
            <person name="Araki T."/>
            <person name="Arteaga-Vazquez M.A."/>
            <person name="Balasubrmanian S."/>
            <person name="Barry K."/>
            <person name="Bauer D."/>
            <person name="Boehm C.R."/>
            <person name="Briginshaw L."/>
            <person name="Caballero-Perez J."/>
            <person name="Catarino B."/>
            <person name="Chen F."/>
            <person name="Chiyoda S."/>
            <person name="Chovatia M."/>
            <person name="Davies K.M."/>
            <person name="Delmans M."/>
            <person name="Demura T."/>
            <person name="Dierschke T."/>
            <person name="Dolan L."/>
            <person name="Dorantes-Acosta A.E."/>
            <person name="Eklund D.M."/>
            <person name="Florent S.N."/>
            <person name="Flores-Sandoval E."/>
            <person name="Fujiyama A."/>
            <person name="Fukuzawa H."/>
            <person name="Galik B."/>
            <person name="Grimanelli D."/>
            <person name="Grimwood J."/>
            <person name="Grossniklaus U."/>
            <person name="Hamada T."/>
            <person name="Haseloff J."/>
            <person name="Hetherington A.J."/>
            <person name="Higo A."/>
            <person name="Hirakawa Y."/>
            <person name="Hundley H.N."/>
            <person name="Ikeda Y."/>
            <person name="Inoue K."/>
            <person name="Inoue S.I."/>
            <person name="Ishida S."/>
            <person name="Jia Q."/>
            <person name="Kakita M."/>
            <person name="Kanazawa T."/>
            <person name="Kawai Y."/>
            <person name="Kawashima T."/>
            <person name="Kennedy M."/>
            <person name="Kinose K."/>
            <person name="Kinoshita T."/>
            <person name="Kohara Y."/>
            <person name="Koide E."/>
            <person name="Komatsu K."/>
            <person name="Kopischke S."/>
            <person name="Kubo M."/>
            <person name="Kyozuka J."/>
            <person name="Lagercrantz U."/>
            <person name="Lin S.S."/>
            <person name="Lindquist E."/>
            <person name="Lipzen A.M."/>
            <person name="Lu C.W."/>
            <person name="De Luna E."/>
            <person name="Martienssen R.A."/>
            <person name="Minamino N."/>
            <person name="Mizutani M."/>
            <person name="Mizutani M."/>
            <person name="Mochizuki N."/>
            <person name="Monte I."/>
            <person name="Mosher R."/>
            <person name="Nagasaki H."/>
            <person name="Nakagami H."/>
            <person name="Naramoto S."/>
            <person name="Nishitani K."/>
            <person name="Ohtani M."/>
            <person name="Okamoto T."/>
            <person name="Okumura M."/>
            <person name="Phillips J."/>
            <person name="Pollak B."/>
            <person name="Reinders A."/>
            <person name="Rovekamp M."/>
            <person name="Sano R."/>
            <person name="Sawa S."/>
            <person name="Schmid M.W."/>
            <person name="Shirakawa M."/>
            <person name="Solano R."/>
            <person name="Spunde A."/>
            <person name="Suetsugu N."/>
            <person name="Sugano S."/>
            <person name="Sugiyama A."/>
            <person name="Sun R."/>
            <person name="Suzuki Y."/>
            <person name="Takenaka M."/>
            <person name="Takezawa D."/>
            <person name="Tomogane H."/>
            <person name="Tsuzuki M."/>
            <person name="Ueda T."/>
            <person name="Umeda M."/>
            <person name="Ward J.M."/>
            <person name="Watanabe Y."/>
            <person name="Yazaki K."/>
            <person name="Yokoyama R."/>
            <person name="Yoshitake Y."/>
            <person name="Yotsui I."/>
            <person name="Zachgo S."/>
            <person name="Schmutz J."/>
        </authorList>
    </citation>
    <scope>NUCLEOTIDE SEQUENCE [LARGE SCALE GENOMIC DNA]</scope>
    <source>
        <strain evidence="3">Tak-1</strain>
    </source>
</reference>
<feature type="region of interest" description="Disordered" evidence="1">
    <location>
        <begin position="1"/>
        <end position="20"/>
    </location>
</feature>
<name>A0A2R6XD30_MARPO</name>
<dbReference type="Proteomes" id="UP000244005">
    <property type="component" value="Unassembled WGS sequence"/>
</dbReference>
<dbReference type="EMBL" id="KZ772694">
    <property type="protein sequence ID" value="PTQ44017.1"/>
    <property type="molecule type" value="Genomic_DNA"/>
</dbReference>
<protein>
    <submittedName>
        <fullName evidence="2">Uncharacterized protein</fullName>
    </submittedName>
</protein>
<dbReference type="AlphaFoldDB" id="A0A2R6XD30"/>
<keyword evidence="3" id="KW-1185">Reference proteome</keyword>
<sequence length="193" mass="21440">MLSPLPHPGTPFHPATDHCHKERPRGRIFRLSFGLLRSEGDLCSQSVSSNSFQIGEAVSMRNLVRRCTKCSPAAPRRSREHVFRNLVHFALTPQRRGPSICGGDFFLRRTSSLANCGEMTFFSGCSLSFEMHRSIWAECCTRECTVVEAGVVGGHLAARSRSTAESRLERALAQPERTVGLIRAHAGLMCRKK</sequence>
<evidence type="ECO:0000256" key="1">
    <source>
        <dbReference type="SAM" id="MobiDB-lite"/>
    </source>
</evidence>
<evidence type="ECO:0000313" key="2">
    <source>
        <dbReference type="EMBL" id="PTQ44017.1"/>
    </source>
</evidence>
<gene>
    <name evidence="2" type="ORF">MARPO_0022s0117</name>
</gene>